<dbReference type="OrthoDB" id="375248at2157"/>
<sequence length="138" mass="16153">MDNKITPLITGIDKYGKIIHKEFLLNKNILVNIDIYDDKVTIKVNNEECSGKINECYQLMKKYNINNITEYLGDRSILEEGLRQIKGHPISAIFIVHLDDYIIPFFENNCELNRISYEILRNYQESIKEQINGGREIV</sequence>
<dbReference type="AlphaFoldDB" id="A0A2U9IMT6"/>
<evidence type="ECO:0000313" key="2">
    <source>
        <dbReference type="Proteomes" id="UP000248410"/>
    </source>
</evidence>
<reference evidence="1 2" key="1">
    <citation type="submission" date="2018-05" db="EMBL/GenBank/DDBJ databases">
        <title>Complete Genome Sequences of Extremely Thermoacidophilic, Metal-Mobilizing Type-Strain Members of the Archaeal Family Sulfolobaceae: Acidianus brierleyi DSM-1651T, Acidianus sulfidivorans DSM-18786T, Metallosphaera hakonensis DSM-7519T, and Metallosphaera prunae DSM-10039T.</title>
        <authorList>
            <person name="Counts J.A."/>
            <person name="Kelly R.M."/>
        </authorList>
    </citation>
    <scope>NUCLEOTIDE SEQUENCE [LARGE SCALE GENOMIC DNA]</scope>
    <source>
        <strain evidence="1 2">JP7</strain>
    </source>
</reference>
<protein>
    <submittedName>
        <fullName evidence="1">Uncharacterized protein</fullName>
    </submittedName>
</protein>
<dbReference type="GeneID" id="36837700"/>
<dbReference type="Proteomes" id="UP000248410">
    <property type="component" value="Chromosome"/>
</dbReference>
<keyword evidence="2" id="KW-1185">Reference proteome</keyword>
<organism evidence="1 2">
    <name type="scientific">Acidianus sulfidivorans JP7</name>
    <dbReference type="NCBI Taxonomy" id="619593"/>
    <lineage>
        <taxon>Archaea</taxon>
        <taxon>Thermoproteota</taxon>
        <taxon>Thermoprotei</taxon>
        <taxon>Sulfolobales</taxon>
        <taxon>Sulfolobaceae</taxon>
        <taxon>Acidianus</taxon>
    </lineage>
</organism>
<accession>A0A2U9IMT6</accession>
<name>A0A2U9IMT6_9CREN</name>
<dbReference type="KEGG" id="asul:DFR86_06985"/>
<dbReference type="EMBL" id="CP029288">
    <property type="protein sequence ID" value="AWR97317.1"/>
    <property type="molecule type" value="Genomic_DNA"/>
</dbReference>
<evidence type="ECO:0000313" key="1">
    <source>
        <dbReference type="EMBL" id="AWR97317.1"/>
    </source>
</evidence>
<proteinExistence type="predicted"/>
<dbReference type="RefSeq" id="WP_110380207.1">
    <property type="nucleotide sequence ID" value="NZ_CP029288.2"/>
</dbReference>
<gene>
    <name evidence="1" type="ORF">DFR86_06985</name>
</gene>